<sequence>MATPNLKKVLVVNPNSSTSVTENIKSIISKLSFPNLAPEYDGFLIACYADHPLVRDLQSHIAHRHGQHHHHHHHQSGTNTTNTKPGPVVVGIFDASITVALRIITRVSVGDSTSGPGPVSGSESGSSKFGILTTGESFVGNLTDGVERMLNGHDDGDDGNDGNDGNDKALMQVKSCFGGVVASGVGTEDLRDESRHVMRRKVVEATQRLVRDMGVQTVCVGGVILAGVEEWILEAGGTELDVEGTGRMRVVDQMDAGMAVLPNSYGYYGEIQQAEYREDYRLRWNRPRGYWEIDLKFACHISSVAAVEIADLKGVRVIEADYESEEGPRTALTGQDACYFNINSFPVGEP</sequence>
<evidence type="ECO:0000313" key="3">
    <source>
        <dbReference type="Proteomes" id="UP000258309"/>
    </source>
</evidence>
<dbReference type="STRING" id="5539.A0A3E2H464"/>
<reference evidence="2 3" key="1">
    <citation type="submission" date="2018-05" db="EMBL/GenBank/DDBJ databases">
        <title>Draft genome sequence of Scytalidium lignicola DSM 105466, a ubiquitous saprotrophic fungus.</title>
        <authorList>
            <person name="Buettner E."/>
            <person name="Gebauer A.M."/>
            <person name="Hofrichter M."/>
            <person name="Liers C."/>
            <person name="Kellner H."/>
        </authorList>
    </citation>
    <scope>NUCLEOTIDE SEQUENCE [LARGE SCALE GENOMIC DNA]</scope>
    <source>
        <strain evidence="2 3">DSM 105466</strain>
    </source>
</reference>
<gene>
    <name evidence="2" type="ORF">B7463_g8163</name>
</gene>
<proteinExistence type="predicted"/>
<organism evidence="2 3">
    <name type="scientific">Scytalidium lignicola</name>
    <name type="common">Hyphomycete</name>
    <dbReference type="NCBI Taxonomy" id="5539"/>
    <lineage>
        <taxon>Eukaryota</taxon>
        <taxon>Fungi</taxon>
        <taxon>Dikarya</taxon>
        <taxon>Ascomycota</taxon>
        <taxon>Pezizomycotina</taxon>
        <taxon>Leotiomycetes</taxon>
        <taxon>Leotiomycetes incertae sedis</taxon>
        <taxon>Scytalidium</taxon>
    </lineage>
</organism>
<dbReference type="OrthoDB" id="412018at2759"/>
<feature type="compositionally biased region" description="Basic residues" evidence="1">
    <location>
        <begin position="62"/>
        <end position="75"/>
    </location>
</feature>
<evidence type="ECO:0000313" key="2">
    <source>
        <dbReference type="EMBL" id="RFU28175.1"/>
    </source>
</evidence>
<dbReference type="PANTHER" id="PTHR28047:SF5">
    <property type="entry name" value="PROTEIN DCG1"/>
    <property type="match status" value="1"/>
</dbReference>
<feature type="region of interest" description="Disordered" evidence="1">
    <location>
        <begin position="62"/>
        <end position="85"/>
    </location>
</feature>
<feature type="non-terminal residue" evidence="2">
    <location>
        <position position="350"/>
    </location>
</feature>
<accession>A0A3E2H464</accession>
<dbReference type="AlphaFoldDB" id="A0A3E2H464"/>
<dbReference type="InterPro" id="IPR052186">
    <property type="entry name" value="Hydantoin_racemase-like"/>
</dbReference>
<protein>
    <recommendedName>
        <fullName evidence="4">Hydantoin racemase</fullName>
    </recommendedName>
</protein>
<evidence type="ECO:0000256" key="1">
    <source>
        <dbReference type="SAM" id="MobiDB-lite"/>
    </source>
</evidence>
<feature type="non-terminal residue" evidence="2">
    <location>
        <position position="1"/>
    </location>
</feature>
<name>A0A3E2H464_SCYLI</name>
<dbReference type="EMBL" id="NCSJ02000173">
    <property type="protein sequence ID" value="RFU28175.1"/>
    <property type="molecule type" value="Genomic_DNA"/>
</dbReference>
<comment type="caution">
    <text evidence="2">The sequence shown here is derived from an EMBL/GenBank/DDBJ whole genome shotgun (WGS) entry which is preliminary data.</text>
</comment>
<keyword evidence="3" id="KW-1185">Reference proteome</keyword>
<evidence type="ECO:0008006" key="4">
    <source>
        <dbReference type="Google" id="ProtNLM"/>
    </source>
</evidence>
<dbReference type="Proteomes" id="UP000258309">
    <property type="component" value="Unassembled WGS sequence"/>
</dbReference>
<dbReference type="PANTHER" id="PTHR28047">
    <property type="entry name" value="PROTEIN DCG1"/>
    <property type="match status" value="1"/>
</dbReference>